<dbReference type="SMART" id="SM01323">
    <property type="entry name" value="YajC"/>
    <property type="match status" value="1"/>
</dbReference>
<evidence type="ECO:0000256" key="7">
    <source>
        <dbReference type="ARBA" id="ARBA00022989"/>
    </source>
</evidence>
<keyword evidence="7" id="KW-1133">Transmembrane helix</keyword>
<proteinExistence type="inferred from homology"/>
<dbReference type="PANTHER" id="PTHR33909:SF1">
    <property type="entry name" value="SEC TRANSLOCON ACCESSORY COMPLEX SUBUNIT YAJC"/>
    <property type="match status" value="1"/>
</dbReference>
<keyword evidence="8" id="KW-0811">Translocation</keyword>
<evidence type="ECO:0000256" key="9">
    <source>
        <dbReference type="ARBA" id="ARBA00023136"/>
    </source>
</evidence>
<comment type="subcellular location">
    <subcellularLocation>
        <location evidence="1">Cell membrane</location>
        <topology evidence="1">Single-pass membrane protein</topology>
    </subcellularLocation>
</comment>
<keyword evidence="5" id="KW-0812">Transmembrane</keyword>
<name>A0ABT0R0T9_9MICO</name>
<accession>A0ABT0R0T9</accession>
<dbReference type="RefSeq" id="WP_249737574.1">
    <property type="nucleotide sequence ID" value="NZ_JAKNCJ010000003.1"/>
</dbReference>
<evidence type="ECO:0000256" key="4">
    <source>
        <dbReference type="ARBA" id="ARBA00022475"/>
    </source>
</evidence>
<evidence type="ECO:0000256" key="10">
    <source>
        <dbReference type="SAM" id="MobiDB-lite"/>
    </source>
</evidence>
<organism evidence="11 12">
    <name type="scientific">Brachybacterium equifaecis</name>
    <dbReference type="NCBI Taxonomy" id="2910770"/>
    <lineage>
        <taxon>Bacteria</taxon>
        <taxon>Bacillati</taxon>
        <taxon>Actinomycetota</taxon>
        <taxon>Actinomycetes</taxon>
        <taxon>Micrococcales</taxon>
        <taxon>Dermabacteraceae</taxon>
        <taxon>Brachybacterium</taxon>
    </lineage>
</organism>
<comment type="caution">
    <text evidence="11">The sequence shown here is derived from an EMBL/GenBank/DDBJ whole genome shotgun (WGS) entry which is preliminary data.</text>
</comment>
<evidence type="ECO:0000256" key="6">
    <source>
        <dbReference type="ARBA" id="ARBA00022927"/>
    </source>
</evidence>
<feature type="region of interest" description="Disordered" evidence="10">
    <location>
        <begin position="84"/>
        <end position="135"/>
    </location>
</feature>
<dbReference type="Pfam" id="PF02699">
    <property type="entry name" value="YajC"/>
    <property type="match status" value="1"/>
</dbReference>
<gene>
    <name evidence="11" type="ORF">Bequi_08880</name>
</gene>
<evidence type="ECO:0000256" key="5">
    <source>
        <dbReference type="ARBA" id="ARBA00022692"/>
    </source>
</evidence>
<dbReference type="Proteomes" id="UP001203761">
    <property type="component" value="Unassembled WGS sequence"/>
</dbReference>
<protein>
    <submittedName>
        <fullName evidence="11">Preprotein translocase subunit YajC</fullName>
    </submittedName>
</protein>
<dbReference type="InterPro" id="IPR003849">
    <property type="entry name" value="Preprotein_translocase_YajC"/>
</dbReference>
<evidence type="ECO:0000256" key="2">
    <source>
        <dbReference type="ARBA" id="ARBA00006742"/>
    </source>
</evidence>
<evidence type="ECO:0000313" key="12">
    <source>
        <dbReference type="Proteomes" id="UP001203761"/>
    </source>
</evidence>
<keyword evidence="4" id="KW-1003">Cell membrane</keyword>
<dbReference type="PANTHER" id="PTHR33909">
    <property type="entry name" value="SEC TRANSLOCON ACCESSORY COMPLEX SUBUNIT YAJC"/>
    <property type="match status" value="1"/>
</dbReference>
<keyword evidence="12" id="KW-1185">Reference proteome</keyword>
<evidence type="ECO:0000256" key="1">
    <source>
        <dbReference type="ARBA" id="ARBA00004162"/>
    </source>
</evidence>
<evidence type="ECO:0000256" key="8">
    <source>
        <dbReference type="ARBA" id="ARBA00023010"/>
    </source>
</evidence>
<dbReference type="EMBL" id="JAKNCJ010000003">
    <property type="protein sequence ID" value="MCL6423501.1"/>
    <property type="molecule type" value="Genomic_DNA"/>
</dbReference>
<sequence length="135" mass="14738">MELLLPLLLFAVLIVPMMLMTRRQRAAQVELQKVQRALTVGDEVRTHSGFYGLIVEEFEDVVILETESGALTKWSRAALAGPAAPSAVSDAPLEPSDAERTAGTSEEFETLESADRADDTIPGVTARRDETDPLR</sequence>
<feature type="compositionally biased region" description="Basic and acidic residues" evidence="10">
    <location>
        <begin position="126"/>
        <end position="135"/>
    </location>
</feature>
<evidence type="ECO:0000256" key="3">
    <source>
        <dbReference type="ARBA" id="ARBA00022448"/>
    </source>
</evidence>
<keyword evidence="6" id="KW-0653">Protein transport</keyword>
<reference evidence="11" key="1">
    <citation type="submission" date="2022-02" db="EMBL/GenBank/DDBJ databases">
        <authorList>
            <person name="Lee M."/>
            <person name="Kim S.-J."/>
            <person name="Jung M.-Y."/>
        </authorList>
    </citation>
    <scope>NUCLEOTIDE SEQUENCE</scope>
    <source>
        <strain evidence="11">JHP9</strain>
    </source>
</reference>
<keyword evidence="9" id="KW-0472">Membrane</keyword>
<comment type="similarity">
    <text evidence="2">Belongs to the YajC family.</text>
</comment>
<evidence type="ECO:0000313" key="11">
    <source>
        <dbReference type="EMBL" id="MCL6423501.1"/>
    </source>
</evidence>
<keyword evidence="3" id="KW-0813">Transport</keyword>